<gene>
    <name evidence="1" type="ORF">O0S08_34380</name>
</gene>
<organism evidence="1 2">
    <name type="scientific">Nannocystis punicea</name>
    <dbReference type="NCBI Taxonomy" id="2995304"/>
    <lineage>
        <taxon>Bacteria</taxon>
        <taxon>Pseudomonadati</taxon>
        <taxon>Myxococcota</taxon>
        <taxon>Polyangia</taxon>
        <taxon>Nannocystales</taxon>
        <taxon>Nannocystaceae</taxon>
        <taxon>Nannocystis</taxon>
    </lineage>
</organism>
<dbReference type="EMBL" id="CP114040">
    <property type="protein sequence ID" value="WAS91303.1"/>
    <property type="molecule type" value="Genomic_DNA"/>
</dbReference>
<protein>
    <recommendedName>
        <fullName evidence="3">Nucleotidyltransferase domain-containing protein</fullName>
    </recommendedName>
</protein>
<keyword evidence="2" id="KW-1185">Reference proteome</keyword>
<evidence type="ECO:0000313" key="2">
    <source>
        <dbReference type="Proteomes" id="UP001164459"/>
    </source>
</evidence>
<reference evidence="1" key="1">
    <citation type="submission" date="2022-11" db="EMBL/GenBank/DDBJ databases">
        <title>Minimal conservation of predation-associated metabolite biosynthetic gene clusters underscores biosynthetic potential of Myxococcota including descriptions for ten novel species: Archangium lansinium sp. nov., Myxococcus landrumus sp. nov., Nannocystis bai.</title>
        <authorList>
            <person name="Ahearne A."/>
            <person name="Stevens C."/>
            <person name="Dowd S."/>
        </authorList>
    </citation>
    <scope>NUCLEOTIDE SEQUENCE</scope>
    <source>
        <strain evidence="1">Fl3</strain>
    </source>
</reference>
<dbReference type="RefSeq" id="WP_269033667.1">
    <property type="nucleotide sequence ID" value="NZ_CP114040.1"/>
</dbReference>
<dbReference type="Proteomes" id="UP001164459">
    <property type="component" value="Chromosome"/>
</dbReference>
<evidence type="ECO:0008006" key="3">
    <source>
        <dbReference type="Google" id="ProtNLM"/>
    </source>
</evidence>
<name>A0ABY7GWD5_9BACT</name>
<proteinExistence type="predicted"/>
<sequence length="293" mass="31747">MTWDAPYPDPARVRAEVEGMTSAYVAALVERVPREQIIGLYAKGSAVKPWDAPLDYVPELSDVDLHVLVHDPARLEASLGGLRGALDLQARAERLYFERFPGPLHVPRPQLLALNGLKEQPWYVPSVASTVRVLLGEPYPTTTALDAESIRRIDAASLLEHEGYVAKLPWAVVDTPAKFLWGRLRELSWRVSPTSYRALSALGVPYAEAWGGNRSSAVRRLEALGEDALAAACAAFYAAAWDFFLSGYADGDAARRAVLAGAETLERGARIGRAALAGRGQSSGPRVEQTGDS</sequence>
<evidence type="ECO:0000313" key="1">
    <source>
        <dbReference type="EMBL" id="WAS91303.1"/>
    </source>
</evidence>
<accession>A0ABY7GWD5</accession>